<organism evidence="1 2">
    <name type="scientific">Pyronema omphalodes (strain CBS 100304)</name>
    <name type="common">Pyronema confluens</name>
    <dbReference type="NCBI Taxonomy" id="1076935"/>
    <lineage>
        <taxon>Eukaryota</taxon>
        <taxon>Fungi</taxon>
        <taxon>Dikarya</taxon>
        <taxon>Ascomycota</taxon>
        <taxon>Pezizomycotina</taxon>
        <taxon>Pezizomycetes</taxon>
        <taxon>Pezizales</taxon>
        <taxon>Pyronemataceae</taxon>
        <taxon>Pyronema</taxon>
    </lineage>
</organism>
<name>U4LVV1_PYROM</name>
<dbReference type="Proteomes" id="UP000018144">
    <property type="component" value="Unassembled WGS sequence"/>
</dbReference>
<dbReference type="EMBL" id="HF936663">
    <property type="protein sequence ID" value="CCX34897.1"/>
    <property type="molecule type" value="Genomic_DNA"/>
</dbReference>
<reference evidence="1 2" key="1">
    <citation type="journal article" date="2013" name="PLoS Genet.">
        <title>The genome and development-dependent transcriptomes of Pyronema confluens: a window into fungal evolution.</title>
        <authorList>
            <person name="Traeger S."/>
            <person name="Altegoer F."/>
            <person name="Freitag M."/>
            <person name="Gabaldon T."/>
            <person name="Kempken F."/>
            <person name="Kumar A."/>
            <person name="Marcet-Houben M."/>
            <person name="Poggeler S."/>
            <person name="Stajich J.E."/>
            <person name="Nowrousian M."/>
        </authorList>
    </citation>
    <scope>NUCLEOTIDE SEQUENCE [LARGE SCALE GENOMIC DNA]</scope>
    <source>
        <strain evidence="2">CBS 100304</strain>
        <tissue evidence="1">Vegetative mycelium</tissue>
    </source>
</reference>
<protein>
    <submittedName>
        <fullName evidence="1">Uncharacterized protein</fullName>
    </submittedName>
</protein>
<sequence>MNPFDHVVLSVRFVLYTYTDPKRLNKQIQSTNCSFSSFCPQSEASSHAEIPIGLC</sequence>
<dbReference type="AlphaFoldDB" id="U4LVV1"/>
<evidence type="ECO:0000313" key="2">
    <source>
        <dbReference type="Proteomes" id="UP000018144"/>
    </source>
</evidence>
<keyword evidence="2" id="KW-1185">Reference proteome</keyword>
<evidence type="ECO:0000313" key="1">
    <source>
        <dbReference type="EMBL" id="CCX34897.1"/>
    </source>
</evidence>
<proteinExistence type="predicted"/>
<accession>U4LVV1</accession>
<gene>
    <name evidence="1" type="ORF">PCON_04573</name>
</gene>